<evidence type="ECO:0000256" key="9">
    <source>
        <dbReference type="PIRSR" id="PIRSR006431-1"/>
    </source>
</evidence>
<dbReference type="eggNOG" id="ENOG502QPPY">
    <property type="taxonomic scope" value="Eukaryota"/>
</dbReference>
<dbReference type="InterPro" id="IPR002410">
    <property type="entry name" value="Peptidase_S33"/>
</dbReference>
<feature type="domain" description="AB hydrolase-1" evidence="11">
    <location>
        <begin position="35"/>
        <end position="297"/>
    </location>
</feature>
<dbReference type="GO" id="GO:0004177">
    <property type="term" value="F:aminopeptidase activity"/>
    <property type="evidence" value="ECO:0007669"/>
    <property type="project" value="UniProtKB-UniRule"/>
</dbReference>
<evidence type="ECO:0000256" key="4">
    <source>
        <dbReference type="ARBA" id="ARBA00022438"/>
    </source>
</evidence>
<evidence type="ECO:0000256" key="1">
    <source>
        <dbReference type="ARBA" id="ARBA00001585"/>
    </source>
</evidence>
<evidence type="ECO:0000256" key="6">
    <source>
        <dbReference type="ARBA" id="ARBA00022670"/>
    </source>
</evidence>
<feature type="active site" evidence="9">
    <location>
        <position position="265"/>
    </location>
</feature>
<keyword evidence="5 8" id="KW-0963">Cytoplasm</keyword>
<sequence>MALYPPIDPFKTEMLSVSPVHSLYVEQSGNPTGSPIIYVHGGPGGGTSAGDRQYFDPATYRIIVFDQRGAGKSTPSASLDGNDTWSLVADIEKIRVHLGIHKWVVFGGSWGSTLALTYAESHPEAVKALILRGIFMLRPSEIKWFYQEGASHIFPDFWDDYLNAIPKEEHGDLVTAYYKRLTSSNEIERLAAAKAWSKWECATSKLFVDEKMIAQAENDIWSLAFARIECHYFVNNGFFDSDSWILDNVHKIRHIPCVIVQGRYDVVCPMRSAWDLSKAWPEATLHVVANAGHSAKESGTTTKLVEAADSFRSL</sequence>
<comment type="catalytic activity">
    <reaction evidence="1 8 10">
        <text>Release of N-terminal proline from a peptide.</text>
        <dbReference type="EC" id="3.4.11.5"/>
    </reaction>
</comment>
<evidence type="ECO:0000256" key="3">
    <source>
        <dbReference type="ARBA" id="ARBA00010088"/>
    </source>
</evidence>
<dbReference type="EMBL" id="DS022306">
    <property type="protein sequence ID" value="OAJ41786.1"/>
    <property type="molecule type" value="Genomic_DNA"/>
</dbReference>
<dbReference type="NCBIfam" id="TIGR01249">
    <property type="entry name" value="pro_imino_pep_1"/>
    <property type="match status" value="1"/>
</dbReference>
<accession>A0A177WPQ0</accession>
<reference evidence="12 13" key="1">
    <citation type="submission" date="2006-10" db="EMBL/GenBank/DDBJ databases">
        <title>The Genome Sequence of Batrachochytrium dendrobatidis JEL423.</title>
        <authorList>
            <consortium name="The Broad Institute Genome Sequencing Platform"/>
            <person name="Birren B."/>
            <person name="Lander E."/>
            <person name="Galagan J."/>
            <person name="Cuomo C."/>
            <person name="Devon K."/>
            <person name="Jaffe D."/>
            <person name="Butler J."/>
            <person name="Alvarez P."/>
            <person name="Gnerre S."/>
            <person name="Grabherr M."/>
            <person name="Kleber M."/>
            <person name="Mauceli E."/>
            <person name="Brockman W."/>
            <person name="Young S."/>
            <person name="LaButti K."/>
            <person name="Sykes S."/>
            <person name="DeCaprio D."/>
            <person name="Crawford M."/>
            <person name="Koehrsen M."/>
            <person name="Engels R."/>
            <person name="Montgomery P."/>
            <person name="Pearson M."/>
            <person name="Howarth C."/>
            <person name="Larson L."/>
            <person name="White J."/>
            <person name="O'Leary S."/>
            <person name="Kodira C."/>
            <person name="Zeng Q."/>
            <person name="Yandava C."/>
            <person name="Alvarado L."/>
            <person name="Longcore J."/>
            <person name="James T."/>
        </authorList>
    </citation>
    <scope>NUCLEOTIDE SEQUENCE [LARGE SCALE GENOMIC DNA]</scope>
    <source>
        <strain evidence="12 13">JEL423</strain>
    </source>
</reference>
<evidence type="ECO:0000256" key="2">
    <source>
        <dbReference type="ARBA" id="ARBA00004496"/>
    </source>
</evidence>
<dbReference type="Pfam" id="PF00561">
    <property type="entry name" value="Abhydrolase_1"/>
    <property type="match status" value="1"/>
</dbReference>
<dbReference type="InterPro" id="IPR000073">
    <property type="entry name" value="AB_hydrolase_1"/>
</dbReference>
<dbReference type="GO" id="GO:0006508">
    <property type="term" value="P:proteolysis"/>
    <property type="evidence" value="ECO:0007669"/>
    <property type="project" value="UniProtKB-KW"/>
</dbReference>
<evidence type="ECO:0000313" key="13">
    <source>
        <dbReference type="Proteomes" id="UP000077115"/>
    </source>
</evidence>
<evidence type="ECO:0000256" key="10">
    <source>
        <dbReference type="RuleBase" id="RU003421"/>
    </source>
</evidence>
<dbReference type="InterPro" id="IPR005944">
    <property type="entry name" value="Pro_iminopeptidase"/>
</dbReference>
<dbReference type="Gene3D" id="3.40.50.1820">
    <property type="entry name" value="alpha/beta hydrolase"/>
    <property type="match status" value="1"/>
</dbReference>
<feature type="active site" description="Nucleophile" evidence="9">
    <location>
        <position position="109"/>
    </location>
</feature>
<dbReference type="AlphaFoldDB" id="A0A177WPQ0"/>
<dbReference type="Proteomes" id="UP000077115">
    <property type="component" value="Unassembled WGS sequence"/>
</dbReference>
<organism evidence="12 13">
    <name type="scientific">Batrachochytrium dendrobatidis (strain JEL423)</name>
    <dbReference type="NCBI Taxonomy" id="403673"/>
    <lineage>
        <taxon>Eukaryota</taxon>
        <taxon>Fungi</taxon>
        <taxon>Fungi incertae sedis</taxon>
        <taxon>Chytridiomycota</taxon>
        <taxon>Chytridiomycota incertae sedis</taxon>
        <taxon>Chytridiomycetes</taxon>
        <taxon>Rhizophydiales</taxon>
        <taxon>Rhizophydiales incertae sedis</taxon>
        <taxon>Batrachochytrium</taxon>
    </lineage>
</organism>
<protein>
    <recommendedName>
        <fullName evidence="8 10">Proline iminopeptidase</fullName>
        <shortName evidence="8">PIP</shortName>
        <ecNumber evidence="8 10">3.4.11.5</ecNumber>
    </recommendedName>
    <alternativeName>
        <fullName evidence="8">Prolyl aminopeptidase</fullName>
    </alternativeName>
</protein>
<dbReference type="PRINTS" id="PR00793">
    <property type="entry name" value="PROAMNOPTASE"/>
</dbReference>
<reference evidence="12 13" key="2">
    <citation type="submission" date="2016-05" db="EMBL/GenBank/DDBJ databases">
        <title>Lineage-specific infection strategies underlie the spectrum of fungal disease in amphibians.</title>
        <authorList>
            <person name="Cuomo C.A."/>
            <person name="Farrer R.A."/>
            <person name="James T."/>
            <person name="Longcore J."/>
            <person name="Birren B."/>
        </authorList>
    </citation>
    <scope>NUCLEOTIDE SEQUENCE [LARGE SCALE GENOMIC DNA]</scope>
    <source>
        <strain evidence="12 13">JEL423</strain>
    </source>
</reference>
<gene>
    <name evidence="12" type="ORF">BDEG_25330</name>
</gene>
<comment type="subcellular location">
    <subcellularLocation>
        <location evidence="2 8">Cytoplasm</location>
    </subcellularLocation>
</comment>
<dbReference type="VEuPathDB" id="FungiDB:BDEG_25330"/>
<keyword evidence="7 8" id="KW-0378">Hydrolase</keyword>
<comment type="similarity">
    <text evidence="3 8 10">Belongs to the peptidase S33 family.</text>
</comment>
<proteinExistence type="inferred from homology"/>
<evidence type="ECO:0000256" key="5">
    <source>
        <dbReference type="ARBA" id="ARBA00022490"/>
    </source>
</evidence>
<evidence type="ECO:0000259" key="11">
    <source>
        <dbReference type="Pfam" id="PF00561"/>
    </source>
</evidence>
<name>A0A177WPQ0_BATDL</name>
<dbReference type="PANTHER" id="PTHR43722:SF1">
    <property type="entry name" value="PROLINE IMINOPEPTIDASE"/>
    <property type="match status" value="1"/>
</dbReference>
<dbReference type="PANTHER" id="PTHR43722">
    <property type="entry name" value="PROLINE IMINOPEPTIDASE"/>
    <property type="match status" value="1"/>
</dbReference>
<feature type="active site" description="Proton donor" evidence="9">
    <location>
        <position position="293"/>
    </location>
</feature>
<dbReference type="SUPFAM" id="SSF53474">
    <property type="entry name" value="alpha/beta-Hydrolases"/>
    <property type="match status" value="1"/>
</dbReference>
<evidence type="ECO:0000256" key="7">
    <source>
        <dbReference type="ARBA" id="ARBA00022801"/>
    </source>
</evidence>
<evidence type="ECO:0000313" key="12">
    <source>
        <dbReference type="EMBL" id="OAJ41786.1"/>
    </source>
</evidence>
<evidence type="ECO:0000256" key="8">
    <source>
        <dbReference type="PIRNR" id="PIRNR006431"/>
    </source>
</evidence>
<dbReference type="EC" id="3.4.11.5" evidence="8 10"/>
<dbReference type="PRINTS" id="PR00111">
    <property type="entry name" value="ABHYDROLASE"/>
</dbReference>
<keyword evidence="4 8" id="KW-0031">Aminopeptidase</keyword>
<dbReference type="GO" id="GO:0005737">
    <property type="term" value="C:cytoplasm"/>
    <property type="evidence" value="ECO:0007669"/>
    <property type="project" value="UniProtKB-SubCell"/>
</dbReference>
<dbReference type="OrthoDB" id="10249433at2759"/>
<dbReference type="STRING" id="403673.A0A177WPQ0"/>
<dbReference type="PIRSF" id="PIRSF006431">
    <property type="entry name" value="Pept_S33"/>
    <property type="match status" value="1"/>
</dbReference>
<dbReference type="InterPro" id="IPR029058">
    <property type="entry name" value="AB_hydrolase_fold"/>
</dbReference>
<keyword evidence="6 8" id="KW-0645">Protease</keyword>